<evidence type="ECO:0000256" key="3">
    <source>
        <dbReference type="ARBA" id="ARBA00022723"/>
    </source>
</evidence>
<evidence type="ECO:0000256" key="4">
    <source>
        <dbReference type="ARBA" id="ARBA00022801"/>
    </source>
</evidence>
<dbReference type="InterPro" id="IPR002791">
    <property type="entry name" value="ARMT1-like_metal-bd"/>
</dbReference>
<evidence type="ECO:0000256" key="2">
    <source>
        <dbReference type="ARBA" id="ARBA00009519"/>
    </source>
</evidence>
<dbReference type="GO" id="GO:0046872">
    <property type="term" value="F:metal ion binding"/>
    <property type="evidence" value="ECO:0007669"/>
    <property type="project" value="UniProtKB-UniRule"/>
</dbReference>
<dbReference type="PANTHER" id="PTHR12260">
    <property type="entry name" value="DAMAGE-CONTROL PHOSPHATASE ARMT1"/>
    <property type="match status" value="1"/>
</dbReference>
<protein>
    <recommendedName>
        <fullName evidence="7">Sugar phosphate phosphatase</fullName>
        <ecNumber evidence="7">3.1.3.-</ecNumber>
    </recommendedName>
</protein>
<evidence type="ECO:0000313" key="10">
    <source>
        <dbReference type="Proteomes" id="UP000053989"/>
    </source>
</evidence>
<dbReference type="Pfam" id="PF01937">
    <property type="entry name" value="ARMT1-like_dom"/>
    <property type="match status" value="1"/>
</dbReference>
<evidence type="ECO:0000256" key="5">
    <source>
        <dbReference type="ARBA" id="ARBA00023211"/>
    </source>
</evidence>
<dbReference type="InterPro" id="IPR036075">
    <property type="entry name" value="ARMT-1-like_metal-bd_sf"/>
</dbReference>
<dbReference type="OrthoDB" id="541375at2759"/>
<proteinExistence type="inferred from homology"/>
<dbReference type="GO" id="GO:0005634">
    <property type="term" value="C:nucleus"/>
    <property type="evidence" value="ECO:0007669"/>
    <property type="project" value="TreeGrafter"/>
</dbReference>
<comment type="domain">
    <text evidence="7">Subfamily III proteins have a conserved RTxK motif about 40-50 residues from the C-terminus; the threonine may be replaced by serine or cysteine.</text>
</comment>
<gene>
    <name evidence="9" type="ORF">SCLCIDRAFT_1222975</name>
</gene>
<evidence type="ECO:0000256" key="6">
    <source>
        <dbReference type="ARBA" id="ARBA00048809"/>
    </source>
</evidence>
<name>A0A0C3DA36_9AGAM</name>
<dbReference type="Proteomes" id="UP000053989">
    <property type="component" value="Unassembled WGS sequence"/>
</dbReference>
<comment type="function">
    <text evidence="7">Metal-dependent phosphatase that shows phosphatase activity against several substrates, including fructose-1-phosphate and fructose-6-phosphate. Its preference for fructose-1-phosphate, a strong glycating agent that causes DNA damage rather than a canonical yeast metabolite, suggests a damage-control function in hexose phosphate metabolism.</text>
</comment>
<dbReference type="AlphaFoldDB" id="A0A0C3DA36"/>
<dbReference type="HOGENOM" id="CLU_030117_2_0_1"/>
<comment type="catalytic activity">
    <reaction evidence="6 7">
        <text>beta-D-fructose 6-phosphate = dihydroxyacetone + D-glyceraldehyde 3-phosphate</text>
        <dbReference type="Rhea" id="RHEA:28002"/>
        <dbReference type="ChEBI" id="CHEBI:16016"/>
        <dbReference type="ChEBI" id="CHEBI:57634"/>
        <dbReference type="ChEBI" id="CHEBI:59776"/>
    </reaction>
</comment>
<keyword evidence="5 7" id="KW-0464">Manganese</keyword>
<dbReference type="EC" id="3.1.3.-" evidence="7"/>
<dbReference type="InterPro" id="IPR039763">
    <property type="entry name" value="ARMT1"/>
</dbReference>
<dbReference type="STRING" id="1036808.A0A0C3DA36"/>
<dbReference type="Gene3D" id="3.40.50.10880">
    <property type="entry name" value="Uncharacterised protein PF01937, DUF89, domain 3"/>
    <property type="match status" value="1"/>
</dbReference>
<keyword evidence="10" id="KW-1185">Reference proteome</keyword>
<dbReference type="EMBL" id="KN822185">
    <property type="protein sequence ID" value="KIM53249.1"/>
    <property type="molecule type" value="Genomic_DNA"/>
</dbReference>
<evidence type="ECO:0000313" key="9">
    <source>
        <dbReference type="EMBL" id="KIM53249.1"/>
    </source>
</evidence>
<dbReference type="InParanoid" id="A0A0C3DA36"/>
<feature type="domain" description="Damage-control phosphatase ARMT1-like metal-binding" evidence="8">
    <location>
        <begin position="30"/>
        <end position="419"/>
    </location>
</feature>
<organism evidence="9 10">
    <name type="scientific">Scleroderma citrinum Foug A</name>
    <dbReference type="NCBI Taxonomy" id="1036808"/>
    <lineage>
        <taxon>Eukaryota</taxon>
        <taxon>Fungi</taxon>
        <taxon>Dikarya</taxon>
        <taxon>Basidiomycota</taxon>
        <taxon>Agaricomycotina</taxon>
        <taxon>Agaricomycetes</taxon>
        <taxon>Agaricomycetidae</taxon>
        <taxon>Boletales</taxon>
        <taxon>Sclerodermatineae</taxon>
        <taxon>Sclerodermataceae</taxon>
        <taxon>Scleroderma</taxon>
    </lineage>
</organism>
<dbReference type="SUPFAM" id="SSF111321">
    <property type="entry name" value="AF1104-like"/>
    <property type="match status" value="1"/>
</dbReference>
<comment type="similarity">
    <text evidence="2 7">Belongs to the damage-control phosphatase family. Sugar phosphate phosphatase III subfamily.</text>
</comment>
<dbReference type="GO" id="GO:0103026">
    <property type="term" value="F:fructose-1-phosphatase activity"/>
    <property type="evidence" value="ECO:0007669"/>
    <property type="project" value="RHEA"/>
</dbReference>
<reference evidence="9 10" key="1">
    <citation type="submission" date="2014-04" db="EMBL/GenBank/DDBJ databases">
        <authorList>
            <consortium name="DOE Joint Genome Institute"/>
            <person name="Kuo A."/>
            <person name="Kohler A."/>
            <person name="Nagy L.G."/>
            <person name="Floudas D."/>
            <person name="Copeland A."/>
            <person name="Barry K.W."/>
            <person name="Cichocki N."/>
            <person name="Veneault-Fourrey C."/>
            <person name="LaButti K."/>
            <person name="Lindquist E.A."/>
            <person name="Lipzen A."/>
            <person name="Lundell T."/>
            <person name="Morin E."/>
            <person name="Murat C."/>
            <person name="Sun H."/>
            <person name="Tunlid A."/>
            <person name="Henrissat B."/>
            <person name="Grigoriev I.V."/>
            <person name="Hibbett D.S."/>
            <person name="Martin F."/>
            <person name="Nordberg H.P."/>
            <person name="Cantor M.N."/>
            <person name="Hua S.X."/>
        </authorList>
    </citation>
    <scope>NUCLEOTIDE SEQUENCE [LARGE SCALE GENOMIC DNA]</scope>
    <source>
        <strain evidence="9 10">Foug A</strain>
    </source>
</reference>
<reference evidence="10" key="2">
    <citation type="submission" date="2015-01" db="EMBL/GenBank/DDBJ databases">
        <title>Evolutionary Origins and Diversification of the Mycorrhizal Mutualists.</title>
        <authorList>
            <consortium name="DOE Joint Genome Institute"/>
            <consortium name="Mycorrhizal Genomics Consortium"/>
            <person name="Kohler A."/>
            <person name="Kuo A."/>
            <person name="Nagy L.G."/>
            <person name="Floudas D."/>
            <person name="Copeland A."/>
            <person name="Barry K.W."/>
            <person name="Cichocki N."/>
            <person name="Veneault-Fourrey C."/>
            <person name="LaButti K."/>
            <person name="Lindquist E.A."/>
            <person name="Lipzen A."/>
            <person name="Lundell T."/>
            <person name="Morin E."/>
            <person name="Murat C."/>
            <person name="Riley R."/>
            <person name="Ohm R."/>
            <person name="Sun H."/>
            <person name="Tunlid A."/>
            <person name="Henrissat B."/>
            <person name="Grigoriev I.V."/>
            <person name="Hibbett D.S."/>
            <person name="Martin F."/>
        </authorList>
    </citation>
    <scope>NUCLEOTIDE SEQUENCE [LARGE SCALE GENOMIC DNA]</scope>
    <source>
        <strain evidence="10">Foug A</strain>
    </source>
</reference>
<dbReference type="PANTHER" id="PTHR12260:SF6">
    <property type="entry name" value="DAMAGE-CONTROL PHOSPHATASE ARMT1"/>
    <property type="match status" value="1"/>
</dbReference>
<comment type="cofactor">
    <cofactor evidence="7">
        <name>Mn(2+)</name>
        <dbReference type="ChEBI" id="CHEBI:29035"/>
    </cofactor>
    <cofactor evidence="7">
        <name>Ni(2+)</name>
        <dbReference type="ChEBI" id="CHEBI:49786"/>
    </cofactor>
</comment>
<keyword evidence="3 7" id="KW-0479">Metal-binding</keyword>
<sequence length="447" mass="51461">MIDHIHRLVHDMTMEAQTLASDGADDRTRNIQLRIEEGKEIIAKASRLKYRMARDQELEKIPQDGEMYVDEYNAELEELAKAKKNTWFTAPWLFAECYLYRLFRSFFKGTTCWVDFDPFFAQKEEMFKNSAAAIHQIATTMHELESEKHKLIEDPDKLSVLFKEMMQMCLWGNATDLSLLTHLTPSDIENLQTVGRDAQQARKEFILRDDQEAVWNHVQILKLQRGTAARCDIVLDNAGFELFTDLVFADFLVTCTPYFSKVAFHPKLFPWFVSDVTPTDFYKTIESLLSPTFFLAGSAVTSESMQHLKQMVERWQRYLKEGIFCLSTELEDGHKKAQFWTGLWPYWCMEEKANGLHQWLAGSSLVIFKGDLNYRKLTGDVKWPVSTPFSTALGPLAGSFPLLSLRTNKADVVVGIPQDIADKMDEKDKGWRVNGKYALVSFQPKGP</sequence>
<accession>A0A0C3DA36</accession>
<evidence type="ECO:0000259" key="8">
    <source>
        <dbReference type="Pfam" id="PF01937"/>
    </source>
</evidence>
<keyword evidence="4 7" id="KW-0378">Hydrolase</keyword>
<dbReference type="Gene3D" id="1.20.930.60">
    <property type="match status" value="1"/>
</dbReference>
<comment type="catalytic activity">
    <reaction evidence="1 7">
        <text>beta-D-fructose 1-phosphate + H2O = D-fructose + phosphate</text>
        <dbReference type="Rhea" id="RHEA:35603"/>
        <dbReference type="ChEBI" id="CHEBI:15377"/>
        <dbReference type="ChEBI" id="CHEBI:37721"/>
        <dbReference type="ChEBI" id="CHEBI:43474"/>
        <dbReference type="ChEBI" id="CHEBI:138881"/>
    </reaction>
</comment>
<evidence type="ECO:0000256" key="1">
    <source>
        <dbReference type="ARBA" id="ARBA00001326"/>
    </source>
</evidence>
<dbReference type="GO" id="GO:0097023">
    <property type="term" value="F:fructose 6-phosphate aldolase activity"/>
    <property type="evidence" value="ECO:0007669"/>
    <property type="project" value="RHEA"/>
</dbReference>
<dbReference type="GO" id="GO:0006974">
    <property type="term" value="P:DNA damage response"/>
    <property type="evidence" value="ECO:0007669"/>
    <property type="project" value="TreeGrafter"/>
</dbReference>
<evidence type="ECO:0000256" key="7">
    <source>
        <dbReference type="RuleBase" id="RU367030"/>
    </source>
</evidence>